<dbReference type="AlphaFoldDB" id="A0A059B404"/>
<name>A0A059B404_EUCGR</name>
<dbReference type="EMBL" id="KK198760">
    <property type="protein sequence ID" value="KCW60764.1"/>
    <property type="molecule type" value="Genomic_DNA"/>
</dbReference>
<proteinExistence type="predicted"/>
<dbReference type="Gramene" id="KCW60764">
    <property type="protein sequence ID" value="KCW60764"/>
    <property type="gene ID" value="EUGRSUZ_H03486"/>
</dbReference>
<protein>
    <submittedName>
        <fullName evidence="1">Uncharacterized protein</fullName>
    </submittedName>
</protein>
<dbReference type="InParanoid" id="A0A059B404"/>
<accession>A0A059B404</accession>
<gene>
    <name evidence="1" type="ORF">EUGRSUZ_H03486</name>
</gene>
<sequence>MKISCGVPSIFVASLEVNFREFRKQKMKGGELTATSTVETDKPTIRSQNIYSLHPTTSLILLLSAFQALTYSK</sequence>
<reference evidence="1" key="1">
    <citation type="submission" date="2013-07" db="EMBL/GenBank/DDBJ databases">
        <title>The genome of Eucalyptus grandis.</title>
        <authorList>
            <person name="Schmutz J."/>
            <person name="Hayes R."/>
            <person name="Myburg A."/>
            <person name="Tuskan G."/>
            <person name="Grattapaglia D."/>
            <person name="Rokhsar D.S."/>
        </authorList>
    </citation>
    <scope>NUCLEOTIDE SEQUENCE</scope>
    <source>
        <tissue evidence="1">Leaf extractions</tissue>
    </source>
</reference>
<organism evidence="1">
    <name type="scientific">Eucalyptus grandis</name>
    <name type="common">Flooded gum</name>
    <dbReference type="NCBI Taxonomy" id="71139"/>
    <lineage>
        <taxon>Eukaryota</taxon>
        <taxon>Viridiplantae</taxon>
        <taxon>Streptophyta</taxon>
        <taxon>Embryophyta</taxon>
        <taxon>Tracheophyta</taxon>
        <taxon>Spermatophyta</taxon>
        <taxon>Magnoliopsida</taxon>
        <taxon>eudicotyledons</taxon>
        <taxon>Gunneridae</taxon>
        <taxon>Pentapetalae</taxon>
        <taxon>rosids</taxon>
        <taxon>malvids</taxon>
        <taxon>Myrtales</taxon>
        <taxon>Myrtaceae</taxon>
        <taxon>Myrtoideae</taxon>
        <taxon>Eucalypteae</taxon>
        <taxon>Eucalyptus</taxon>
    </lineage>
</organism>
<evidence type="ECO:0000313" key="1">
    <source>
        <dbReference type="EMBL" id="KCW60764.1"/>
    </source>
</evidence>